<proteinExistence type="predicted"/>
<dbReference type="VEuPathDB" id="TrichDB:TRFO_33516"/>
<comment type="caution">
    <text evidence="2">The sequence shown here is derived from an EMBL/GenBank/DDBJ whole genome shotgun (WGS) entry which is preliminary data.</text>
</comment>
<name>A0A1J4JNE3_9EUKA</name>
<dbReference type="RefSeq" id="XP_068353088.1">
    <property type="nucleotide sequence ID" value="XM_068509124.1"/>
</dbReference>
<evidence type="ECO:0000256" key="1">
    <source>
        <dbReference type="SAM" id="MobiDB-lite"/>
    </source>
</evidence>
<evidence type="ECO:0000313" key="2">
    <source>
        <dbReference type="EMBL" id="OHS99951.1"/>
    </source>
</evidence>
<reference evidence="2" key="1">
    <citation type="submission" date="2016-10" db="EMBL/GenBank/DDBJ databases">
        <authorList>
            <person name="Benchimol M."/>
            <person name="Almeida L.G."/>
            <person name="Vasconcelos A.T."/>
            <person name="Perreira-Neves A."/>
            <person name="Rosa I.A."/>
            <person name="Tasca T."/>
            <person name="Bogo M.R."/>
            <person name="de Souza W."/>
        </authorList>
    </citation>
    <scope>NUCLEOTIDE SEQUENCE [LARGE SCALE GENOMIC DNA]</scope>
    <source>
        <strain evidence="2">K</strain>
    </source>
</reference>
<dbReference type="GeneID" id="94843828"/>
<protein>
    <submittedName>
        <fullName evidence="2">Uncharacterized protein</fullName>
    </submittedName>
</protein>
<organism evidence="2 3">
    <name type="scientific">Tritrichomonas foetus</name>
    <dbReference type="NCBI Taxonomy" id="1144522"/>
    <lineage>
        <taxon>Eukaryota</taxon>
        <taxon>Metamonada</taxon>
        <taxon>Parabasalia</taxon>
        <taxon>Tritrichomonadida</taxon>
        <taxon>Tritrichomonadidae</taxon>
        <taxon>Tritrichomonas</taxon>
    </lineage>
</organism>
<dbReference type="AlphaFoldDB" id="A0A1J4JNE3"/>
<feature type="region of interest" description="Disordered" evidence="1">
    <location>
        <begin position="130"/>
        <end position="160"/>
    </location>
</feature>
<keyword evidence="3" id="KW-1185">Reference proteome</keyword>
<gene>
    <name evidence="2" type="ORF">TRFO_33516</name>
</gene>
<sequence>MLSDFLSAGSRTPRSRTPKACHTFMEDNAFSVSPFEITSDSESDNYSFNNNISNNFQNINNHPNENIFTCPYQNLSPPRVIDEPVVPPLRRNFLPPILAQSPRLKDEDDEDFYPDDDIYPTDSLMAKFSPFSQSSPQNSIQLNQTSNKANSNNETNLNNINNTNTIFNDFESNDETPRGMSTKFGQARLLDFNSPNFSPVVFNTNNHMNNNVHHSNLNQNLNNETDYLEEDDVFDKPIPPELTTPSKLLVEIQLHEAKVNLRNAVSEWKQKVLKLKANSKQKMEQLLAKHADELSSFDKINGFGRMNTSPQLLELIDIQNMEPSVYRVRTISSQKRTNTPNQFRTAEFNNKRKKLVERHKHEIIALNTECAMSLKALEEKRDADIEMKKKVMQELASNAPANGAVKPSFSGIDFNATLKISNQPLLIDENGEVKGKYFRISQKDESKENQ</sequence>
<accession>A0A1J4JNE3</accession>
<feature type="compositionally biased region" description="Low complexity" evidence="1">
    <location>
        <begin position="145"/>
        <end position="160"/>
    </location>
</feature>
<dbReference type="EMBL" id="MLAK01000979">
    <property type="protein sequence ID" value="OHS99951.1"/>
    <property type="molecule type" value="Genomic_DNA"/>
</dbReference>
<dbReference type="Proteomes" id="UP000179807">
    <property type="component" value="Unassembled WGS sequence"/>
</dbReference>
<evidence type="ECO:0000313" key="3">
    <source>
        <dbReference type="Proteomes" id="UP000179807"/>
    </source>
</evidence>